<protein>
    <submittedName>
        <fullName evidence="5">HTH-type transcriptional activator RhaS</fullName>
    </submittedName>
</protein>
<dbReference type="Pfam" id="PF12833">
    <property type="entry name" value="HTH_18"/>
    <property type="match status" value="1"/>
</dbReference>
<organism evidence="5 6">
    <name type="scientific">Marinomonas spartinae</name>
    <dbReference type="NCBI Taxonomy" id="1792290"/>
    <lineage>
        <taxon>Bacteria</taxon>
        <taxon>Pseudomonadati</taxon>
        <taxon>Pseudomonadota</taxon>
        <taxon>Gammaproteobacteria</taxon>
        <taxon>Oceanospirillales</taxon>
        <taxon>Oceanospirillaceae</taxon>
        <taxon>Marinomonas</taxon>
    </lineage>
</organism>
<dbReference type="GO" id="GO:0043565">
    <property type="term" value="F:sequence-specific DNA binding"/>
    <property type="evidence" value="ECO:0007669"/>
    <property type="project" value="InterPro"/>
</dbReference>
<dbReference type="SMART" id="SM00342">
    <property type="entry name" value="HTH_ARAC"/>
    <property type="match status" value="1"/>
</dbReference>
<dbReference type="GO" id="GO:0003700">
    <property type="term" value="F:DNA-binding transcription factor activity"/>
    <property type="evidence" value="ECO:0007669"/>
    <property type="project" value="InterPro"/>
</dbReference>
<dbReference type="Proteomes" id="UP000092544">
    <property type="component" value="Unassembled WGS sequence"/>
</dbReference>
<keyword evidence="2" id="KW-0238">DNA-binding</keyword>
<evidence type="ECO:0000256" key="1">
    <source>
        <dbReference type="ARBA" id="ARBA00023015"/>
    </source>
</evidence>
<dbReference type="PANTHER" id="PTHR46796">
    <property type="entry name" value="HTH-TYPE TRANSCRIPTIONAL ACTIVATOR RHAS-RELATED"/>
    <property type="match status" value="1"/>
</dbReference>
<dbReference type="InterPro" id="IPR046532">
    <property type="entry name" value="DUF6597"/>
</dbReference>
<dbReference type="AlphaFoldDB" id="A0A1A8TA03"/>
<dbReference type="PROSITE" id="PS01124">
    <property type="entry name" value="HTH_ARAC_FAMILY_2"/>
    <property type="match status" value="1"/>
</dbReference>
<proteinExistence type="predicted"/>
<gene>
    <name evidence="5" type="primary">rhaS_4</name>
    <name evidence="5" type="ORF">MSP8886_01519</name>
</gene>
<dbReference type="Pfam" id="PF20240">
    <property type="entry name" value="DUF6597"/>
    <property type="match status" value="1"/>
</dbReference>
<dbReference type="SUPFAM" id="SSF46689">
    <property type="entry name" value="Homeodomain-like"/>
    <property type="match status" value="1"/>
</dbReference>
<feature type="domain" description="HTH araC/xylS-type" evidence="4">
    <location>
        <begin position="166"/>
        <end position="268"/>
    </location>
</feature>
<name>A0A1A8TA03_9GAMM</name>
<evidence type="ECO:0000256" key="2">
    <source>
        <dbReference type="ARBA" id="ARBA00023125"/>
    </source>
</evidence>
<dbReference type="STRING" id="1792290.MSP8886_01519"/>
<reference evidence="5 6" key="1">
    <citation type="submission" date="2016-06" db="EMBL/GenBank/DDBJ databases">
        <authorList>
            <person name="Kjaerup R.B."/>
            <person name="Dalgaard T.S."/>
            <person name="Juul-Madsen H.R."/>
        </authorList>
    </citation>
    <scope>NUCLEOTIDE SEQUENCE [LARGE SCALE GENOMIC DNA]</scope>
    <source>
        <strain evidence="5 6">CECT 8886</strain>
    </source>
</reference>
<evidence type="ECO:0000259" key="4">
    <source>
        <dbReference type="PROSITE" id="PS01124"/>
    </source>
</evidence>
<evidence type="ECO:0000313" key="6">
    <source>
        <dbReference type="Proteomes" id="UP000092544"/>
    </source>
</evidence>
<keyword evidence="6" id="KW-1185">Reference proteome</keyword>
<accession>A0A1A8TA03</accession>
<dbReference type="InterPro" id="IPR050204">
    <property type="entry name" value="AraC_XylS_family_regulators"/>
</dbReference>
<dbReference type="InterPro" id="IPR009057">
    <property type="entry name" value="Homeodomain-like_sf"/>
</dbReference>
<keyword evidence="3" id="KW-0804">Transcription</keyword>
<dbReference type="Gene3D" id="1.10.10.60">
    <property type="entry name" value="Homeodomain-like"/>
    <property type="match status" value="1"/>
</dbReference>
<sequence length="281" mass="32238">MGYVMSKHALVNRLAEIRSKQPWLVMSAAKNFYLSRSDNPAISHYYSFEANGSNEQAFAIPDGCVDILFDCDSNQPTAEVFGTPMAAIDIELKSHHRYFGVRFAFGIVPDFLRVSAEELVEHHYQFIEVIPESNQVFESIVKQENFTDQVALFKQFYNGQETRQHSSLTAQVVKTISETRGSVRVEELEDLTGFSTRTIQRQFKADLGMSPKAFSRIIRCQSAVYNINHNDQVAFSELACDLGFSDQPHFLREFKKLVNTTPMVYQSRVKEQSYLDRIRYV</sequence>
<dbReference type="InterPro" id="IPR018060">
    <property type="entry name" value="HTH_AraC"/>
</dbReference>
<evidence type="ECO:0000256" key="3">
    <source>
        <dbReference type="ARBA" id="ARBA00023163"/>
    </source>
</evidence>
<dbReference type="EMBL" id="FLOB01000002">
    <property type="protein sequence ID" value="SBS29339.1"/>
    <property type="molecule type" value="Genomic_DNA"/>
</dbReference>
<evidence type="ECO:0000313" key="5">
    <source>
        <dbReference type="EMBL" id="SBS29339.1"/>
    </source>
</evidence>
<keyword evidence="1" id="KW-0805">Transcription regulation</keyword>